<gene>
    <name evidence="1" type="ORF">ACFSJ0_53845</name>
</gene>
<sequence>MTVLLDPQDERAVIDAALAAHAPDHGCVAVHPTPAASGDQVLAQDLLLALGKRAIRLTVEQLPDSASAWAAVATWMRIAHITTLVVLRAHLLTARRWRLLLELRSASGVHLVLVHHRRHIAASLRGQLTGVDYRISFDPHSEFPAAPAVEPATGLTTAHSSAEVSGAIGQRDERAEDFPHTVAASLPWYRADAYRRLSSAEFARVDAEYRHGLQAACRWLRHHTPAPQPRLLPASTTIGLFDGLTLTDQLLGRLPRITLPRLGGPPDRYPLLWHDIGLQAFLSGLVADAPTAGHAVARIRGAQAAFLRHGLLLSPPEDLSTAHGPGFGPQGFTPVVAGRIRNQIAHPWVAAALSMAVITGEPASVVAQLRVEAIDDEAGFVTMGHDRFGIPRHGRDLVVAAKVFGCLAPVRAGQRLAKVIGRNGERLESAAEVCGVLLAADAFAGRPVHRSWHALAGCWQVGRSLHERDGDSGQCLSADQGGYP</sequence>
<comment type="caution">
    <text evidence="1">The sequence shown here is derived from an EMBL/GenBank/DDBJ whole genome shotgun (WGS) entry which is preliminary data.</text>
</comment>
<evidence type="ECO:0000313" key="1">
    <source>
        <dbReference type="EMBL" id="MFD1546009.1"/>
    </source>
</evidence>
<organism evidence="1 2">
    <name type="scientific">Nonomuraea guangzhouensis</name>
    <dbReference type="NCBI Taxonomy" id="1291555"/>
    <lineage>
        <taxon>Bacteria</taxon>
        <taxon>Bacillati</taxon>
        <taxon>Actinomycetota</taxon>
        <taxon>Actinomycetes</taxon>
        <taxon>Streptosporangiales</taxon>
        <taxon>Streptosporangiaceae</taxon>
        <taxon>Nonomuraea</taxon>
    </lineage>
</organism>
<reference evidence="2" key="1">
    <citation type="journal article" date="2019" name="Int. J. Syst. Evol. Microbiol.">
        <title>The Global Catalogue of Microorganisms (GCM) 10K type strain sequencing project: providing services to taxonomists for standard genome sequencing and annotation.</title>
        <authorList>
            <consortium name="The Broad Institute Genomics Platform"/>
            <consortium name="The Broad Institute Genome Sequencing Center for Infectious Disease"/>
            <person name="Wu L."/>
            <person name="Ma J."/>
        </authorList>
    </citation>
    <scope>NUCLEOTIDE SEQUENCE [LARGE SCALE GENOMIC DNA]</scope>
    <source>
        <strain evidence="2">CGMCC 1.15399</strain>
    </source>
</reference>
<dbReference type="RefSeq" id="WP_219537649.1">
    <property type="nucleotide sequence ID" value="NZ_JAHKRM010000039.1"/>
</dbReference>
<evidence type="ECO:0000313" key="2">
    <source>
        <dbReference type="Proteomes" id="UP001597097"/>
    </source>
</evidence>
<name>A0ABW4GUA7_9ACTN</name>
<protein>
    <submittedName>
        <fullName evidence="1">Uncharacterized protein</fullName>
    </submittedName>
</protein>
<dbReference type="Proteomes" id="UP001597097">
    <property type="component" value="Unassembled WGS sequence"/>
</dbReference>
<proteinExistence type="predicted"/>
<accession>A0ABW4GUA7</accession>
<keyword evidence="2" id="KW-1185">Reference proteome</keyword>
<dbReference type="EMBL" id="JBHUCM010000053">
    <property type="protein sequence ID" value="MFD1546009.1"/>
    <property type="molecule type" value="Genomic_DNA"/>
</dbReference>